<evidence type="ECO:0000256" key="1">
    <source>
        <dbReference type="SAM" id="MobiDB-lite"/>
    </source>
</evidence>
<name>M2AKU9_9BACT</name>
<evidence type="ECO:0000313" key="2">
    <source>
        <dbReference type="EMBL" id="EMB13322.1"/>
    </source>
</evidence>
<dbReference type="AlphaFoldDB" id="M2AKU9"/>
<keyword evidence="3" id="KW-1185">Reference proteome</keyword>
<evidence type="ECO:0000313" key="3">
    <source>
        <dbReference type="Proteomes" id="UP000011529"/>
    </source>
</evidence>
<dbReference type="Proteomes" id="UP000011529">
    <property type="component" value="Unassembled WGS sequence"/>
</dbReference>
<feature type="region of interest" description="Disordered" evidence="1">
    <location>
        <begin position="157"/>
        <end position="179"/>
    </location>
</feature>
<reference evidence="2" key="2">
    <citation type="journal article" date="2013" name="Mar. Genomics">
        <title>Expression of sulfatases in Rhodopirellula baltica and the diversity of sulfatases in the genus Rhodopirellula.</title>
        <authorList>
            <person name="Wegner C.E."/>
            <person name="Richter-Heitmann T."/>
            <person name="Klindworth A."/>
            <person name="Klockow C."/>
            <person name="Richter M."/>
            <person name="Achstetter T."/>
            <person name="Glockner F.O."/>
            <person name="Harder J."/>
        </authorList>
    </citation>
    <scope>NUCLEOTIDE SEQUENCE [LARGE SCALE GENOMIC DNA]</scope>
    <source>
        <strain evidence="2">6C</strain>
    </source>
</reference>
<reference evidence="2" key="1">
    <citation type="submission" date="2012-11" db="EMBL/GenBank/DDBJ databases">
        <title>Permanent draft genomes of Rhodopirellula europaea strain SH398 and 6C.</title>
        <authorList>
            <person name="Richter M."/>
            <person name="Richter-Heitmann T."/>
            <person name="Frank C."/>
            <person name="Harder J."/>
            <person name="Glockner F.O."/>
        </authorList>
    </citation>
    <scope>NUCLEOTIDE SEQUENCE</scope>
    <source>
        <strain evidence="2">6C</strain>
    </source>
</reference>
<comment type="caution">
    <text evidence="2">The sequence shown here is derived from an EMBL/GenBank/DDBJ whole genome shotgun (WGS) entry which is preliminary data.</text>
</comment>
<gene>
    <name evidence="2" type="ORF">RE6C_05931</name>
</gene>
<accession>M2AKU9</accession>
<proteinExistence type="predicted"/>
<protein>
    <submittedName>
        <fullName evidence="2">Uncharacterized protein</fullName>
    </submittedName>
</protein>
<dbReference type="EMBL" id="ANMO01000268">
    <property type="protein sequence ID" value="EMB13322.1"/>
    <property type="molecule type" value="Genomic_DNA"/>
</dbReference>
<dbReference type="PATRIC" id="fig|1263867.3.peg.6356"/>
<sequence length="179" mass="19657">MLMQSFACDRCSATFWCGGICGAYILEGGSDMPVFSAESWCHDCNALVEAEAFPGVDAFERALARLLANGLDDDDRETAKLLETAEDTFLAQQISDWRTRLDWRKNRVSAPRCLTCGSTHIHVLFDESRFTSFADALAGFSHPNCGGTFRRAEIGHGHPSGVTQFDSEGLQLDRESPVA</sequence>
<organism evidence="2 3">
    <name type="scientific">Rhodopirellula europaea 6C</name>
    <dbReference type="NCBI Taxonomy" id="1263867"/>
    <lineage>
        <taxon>Bacteria</taxon>
        <taxon>Pseudomonadati</taxon>
        <taxon>Planctomycetota</taxon>
        <taxon>Planctomycetia</taxon>
        <taxon>Pirellulales</taxon>
        <taxon>Pirellulaceae</taxon>
        <taxon>Rhodopirellula</taxon>
    </lineage>
</organism>